<organism evidence="9 10">
    <name type="scientific">Coemansia guatemalensis</name>
    <dbReference type="NCBI Taxonomy" id="2761395"/>
    <lineage>
        <taxon>Eukaryota</taxon>
        <taxon>Fungi</taxon>
        <taxon>Fungi incertae sedis</taxon>
        <taxon>Zoopagomycota</taxon>
        <taxon>Kickxellomycotina</taxon>
        <taxon>Kickxellomycetes</taxon>
        <taxon>Kickxellales</taxon>
        <taxon>Kickxellaceae</taxon>
        <taxon>Coemansia</taxon>
    </lineage>
</organism>
<feature type="region of interest" description="Disordered" evidence="7">
    <location>
        <begin position="381"/>
        <end position="404"/>
    </location>
</feature>
<dbReference type="CDD" id="cd00076">
    <property type="entry name" value="HFD_SF"/>
    <property type="match status" value="1"/>
</dbReference>
<name>A0A9W8LV13_9FUNG</name>
<dbReference type="InterPro" id="IPR009072">
    <property type="entry name" value="Histone-fold"/>
</dbReference>
<comment type="subcellular location">
    <subcellularLocation>
        <location evidence="1">Nucleus</location>
    </subcellularLocation>
</comment>
<evidence type="ECO:0000256" key="5">
    <source>
        <dbReference type="ARBA" id="ARBA00023163"/>
    </source>
</evidence>
<dbReference type="Gene3D" id="1.10.20.10">
    <property type="entry name" value="Histone, subunit A"/>
    <property type="match status" value="1"/>
</dbReference>
<evidence type="ECO:0000256" key="6">
    <source>
        <dbReference type="ARBA" id="ARBA00023242"/>
    </source>
</evidence>
<evidence type="ECO:0000256" key="7">
    <source>
        <dbReference type="SAM" id="MobiDB-lite"/>
    </source>
</evidence>
<dbReference type="AlphaFoldDB" id="A0A9W8LV13"/>
<keyword evidence="4" id="KW-0805">Transcription regulation</keyword>
<keyword evidence="10" id="KW-1185">Reference proteome</keyword>
<dbReference type="InterPro" id="IPR019473">
    <property type="entry name" value="TFIID_su8_C"/>
</dbReference>
<dbReference type="InterPro" id="IPR037818">
    <property type="entry name" value="TAF8"/>
</dbReference>
<evidence type="ECO:0000259" key="8">
    <source>
        <dbReference type="SMART" id="SM00576"/>
    </source>
</evidence>
<proteinExistence type="inferred from homology"/>
<reference evidence="9" key="1">
    <citation type="submission" date="2022-07" db="EMBL/GenBank/DDBJ databases">
        <title>Phylogenomic reconstructions and comparative analyses of Kickxellomycotina fungi.</title>
        <authorList>
            <person name="Reynolds N.K."/>
            <person name="Stajich J.E."/>
            <person name="Barry K."/>
            <person name="Grigoriev I.V."/>
            <person name="Crous P."/>
            <person name="Smith M.E."/>
        </authorList>
    </citation>
    <scope>NUCLEOTIDE SEQUENCE</scope>
    <source>
        <strain evidence="9">NRRL 1565</strain>
    </source>
</reference>
<dbReference type="CDD" id="cd08049">
    <property type="entry name" value="TAF8"/>
    <property type="match status" value="1"/>
</dbReference>
<evidence type="ECO:0000256" key="2">
    <source>
        <dbReference type="ARBA" id="ARBA00008767"/>
    </source>
</evidence>
<dbReference type="Pfam" id="PF07524">
    <property type="entry name" value="Bromo_TP"/>
    <property type="match status" value="1"/>
</dbReference>
<dbReference type="SMART" id="SM00576">
    <property type="entry name" value="BTP"/>
    <property type="match status" value="1"/>
</dbReference>
<comment type="similarity">
    <text evidence="2">Belongs to the TAF8 family.</text>
</comment>
<evidence type="ECO:0000313" key="9">
    <source>
        <dbReference type="EMBL" id="KAJ2807372.1"/>
    </source>
</evidence>
<sequence>MSGSASDAARQQLMRRALSVVLQNTDFDAVSANALDILCTVSILYIQNMLSQVHAYAEHATRTRPNMNDVGRALEERSVTAAQLDAYYHDEMGARQQPSVATAIDQLHRQATALTDYEQPGMIRASSRSGVFFGNTAEDLLRKLVEYHKDRRALLSMGVRGEDRSGGQRGDVDDSDAMAARSTLESTQYTNPGKNVEGNGKDDRVTMGSNDDEDDDGEEDADFEAPDVSSIHLHYSEATARGDAETIQSPQVLDGEEQAPGNRASDEEAIPADSAVLDDGPPPGAGRALGSVRPSTSPQPKDPIEDILLPPSILPEHIPPQCPLFPSPHTYRQTPVFPKREQDFFRTRMHKAEQSRQAEENLQRLISGPYVAGGAVAVDSSSIPDTASGSEQHGSDDIPGNQDAQFGHRAHKRIMHLFPPANFRDVRKRTRLADFIK</sequence>
<dbReference type="PANTHER" id="PTHR46469">
    <property type="entry name" value="TRANSCRIPTION INITIATION FACTOR TFIID SUBUNIT 8"/>
    <property type="match status" value="1"/>
</dbReference>
<feature type="region of interest" description="Disordered" evidence="7">
    <location>
        <begin position="252"/>
        <end position="306"/>
    </location>
</feature>
<feature type="region of interest" description="Disordered" evidence="7">
    <location>
        <begin position="183"/>
        <end position="228"/>
    </location>
</feature>
<dbReference type="GO" id="GO:0005669">
    <property type="term" value="C:transcription factor TFIID complex"/>
    <property type="evidence" value="ECO:0007669"/>
    <property type="project" value="InterPro"/>
</dbReference>
<dbReference type="Proteomes" id="UP001140094">
    <property type="component" value="Unassembled WGS sequence"/>
</dbReference>
<dbReference type="GO" id="GO:0046982">
    <property type="term" value="F:protein heterodimerization activity"/>
    <property type="evidence" value="ECO:0007669"/>
    <property type="project" value="InterPro"/>
</dbReference>
<gene>
    <name evidence="9" type="primary">TAF8</name>
    <name evidence="9" type="ORF">H4R20_001316</name>
</gene>
<dbReference type="SUPFAM" id="SSF47113">
    <property type="entry name" value="Histone-fold"/>
    <property type="match status" value="1"/>
</dbReference>
<feature type="compositionally biased region" description="Acidic residues" evidence="7">
    <location>
        <begin position="210"/>
        <end position="225"/>
    </location>
</feature>
<feature type="domain" description="Bromodomain associated" evidence="8">
    <location>
        <begin position="7"/>
        <end position="83"/>
    </location>
</feature>
<dbReference type="Pfam" id="PF10406">
    <property type="entry name" value="TAF8_C"/>
    <property type="match status" value="1"/>
</dbReference>
<dbReference type="OrthoDB" id="2193813at2759"/>
<evidence type="ECO:0000256" key="4">
    <source>
        <dbReference type="ARBA" id="ARBA00023015"/>
    </source>
</evidence>
<keyword evidence="5" id="KW-0804">Transcription</keyword>
<comment type="caution">
    <text evidence="9">The sequence shown here is derived from an EMBL/GenBank/DDBJ whole genome shotgun (WGS) entry which is preliminary data.</text>
</comment>
<keyword evidence="6" id="KW-0539">Nucleus</keyword>
<evidence type="ECO:0000256" key="1">
    <source>
        <dbReference type="ARBA" id="ARBA00004123"/>
    </source>
</evidence>
<feature type="compositionally biased region" description="Polar residues" evidence="7">
    <location>
        <begin position="183"/>
        <end position="193"/>
    </location>
</feature>
<evidence type="ECO:0000256" key="3">
    <source>
        <dbReference type="ARBA" id="ARBA00017307"/>
    </source>
</evidence>
<protein>
    <recommendedName>
        <fullName evidence="3">Transcription initiation factor TFIID subunit 8</fullName>
    </recommendedName>
</protein>
<feature type="compositionally biased region" description="Polar residues" evidence="7">
    <location>
        <begin position="381"/>
        <end position="392"/>
    </location>
</feature>
<accession>A0A9W8LV13</accession>
<dbReference type="InterPro" id="IPR006565">
    <property type="entry name" value="BTP"/>
</dbReference>
<dbReference type="GO" id="GO:0006367">
    <property type="term" value="P:transcription initiation at RNA polymerase II promoter"/>
    <property type="evidence" value="ECO:0007669"/>
    <property type="project" value="TreeGrafter"/>
</dbReference>
<dbReference type="PANTHER" id="PTHR46469:SF1">
    <property type="entry name" value="TRANSCRIPTION INITIATION FACTOR TFIID SUBUNIT 8"/>
    <property type="match status" value="1"/>
</dbReference>
<evidence type="ECO:0000313" key="10">
    <source>
        <dbReference type="Proteomes" id="UP001140094"/>
    </source>
</evidence>
<dbReference type="EMBL" id="JANBUO010000114">
    <property type="protein sequence ID" value="KAJ2807372.1"/>
    <property type="molecule type" value="Genomic_DNA"/>
</dbReference>